<protein>
    <recommendedName>
        <fullName evidence="2">Peptide N-acetyl-beta-D-glucosaminyl asparaginase amidase A N-terminal domain-containing protein</fullName>
    </recommendedName>
</protein>
<reference evidence="3 4" key="1">
    <citation type="submission" date="2019-12" db="EMBL/GenBank/DDBJ databases">
        <authorList>
            <person name="Alioto T."/>
            <person name="Alioto T."/>
            <person name="Gomez Garrido J."/>
        </authorList>
    </citation>
    <scope>NUCLEOTIDE SEQUENCE [LARGE SCALE GENOMIC DNA]</scope>
</reference>
<organism evidence="3 4">
    <name type="scientific">Olea europaea subsp. europaea</name>
    <dbReference type="NCBI Taxonomy" id="158383"/>
    <lineage>
        <taxon>Eukaryota</taxon>
        <taxon>Viridiplantae</taxon>
        <taxon>Streptophyta</taxon>
        <taxon>Embryophyta</taxon>
        <taxon>Tracheophyta</taxon>
        <taxon>Spermatophyta</taxon>
        <taxon>Magnoliopsida</taxon>
        <taxon>eudicotyledons</taxon>
        <taxon>Gunneridae</taxon>
        <taxon>Pentapetalae</taxon>
        <taxon>asterids</taxon>
        <taxon>lamiids</taxon>
        <taxon>Lamiales</taxon>
        <taxon>Oleaceae</taxon>
        <taxon>Oleeae</taxon>
        <taxon>Olea</taxon>
    </lineage>
</organism>
<keyword evidence="4" id="KW-1185">Reference proteome</keyword>
<dbReference type="EMBL" id="CACTIH010005590">
    <property type="protein sequence ID" value="CAA2998350.1"/>
    <property type="molecule type" value="Genomic_DNA"/>
</dbReference>
<evidence type="ECO:0000256" key="1">
    <source>
        <dbReference type="SAM" id="SignalP"/>
    </source>
</evidence>
<keyword evidence="1" id="KW-0732">Signal</keyword>
<proteinExistence type="predicted"/>
<dbReference type="Pfam" id="PF12222">
    <property type="entry name" value="PNGaseA"/>
    <property type="match status" value="1"/>
</dbReference>
<dbReference type="InterPro" id="IPR056948">
    <property type="entry name" value="PNGaseA_N"/>
</dbReference>
<name>A0A8S0T0G2_OLEEU</name>
<dbReference type="AlphaFoldDB" id="A0A8S0T0G2"/>
<dbReference type="OrthoDB" id="1612078at2759"/>
<feature type="signal peptide" evidence="1">
    <location>
        <begin position="1"/>
        <end position="22"/>
    </location>
</feature>
<evidence type="ECO:0000313" key="4">
    <source>
        <dbReference type="Proteomes" id="UP000594638"/>
    </source>
</evidence>
<evidence type="ECO:0000259" key="2">
    <source>
        <dbReference type="Pfam" id="PF12222"/>
    </source>
</evidence>
<dbReference type="Proteomes" id="UP000594638">
    <property type="component" value="Unassembled WGS sequence"/>
</dbReference>
<gene>
    <name evidence="3" type="ORF">OLEA9_A048391</name>
</gene>
<dbReference type="PANTHER" id="PTHR31104">
    <property type="entry name" value="PEPTIDE-N4-(N-ACETYL-BETA-GLUCOSAMINYL)ASPARAGINE AMIDASE A PROTEIN"/>
    <property type="match status" value="1"/>
</dbReference>
<accession>A0A8S0T0G2</accession>
<feature type="chain" id="PRO_5035728892" description="Peptide N-acetyl-beta-D-glucosaminyl asparaginase amidase A N-terminal domain-containing protein" evidence="1">
    <location>
        <begin position="23"/>
        <end position="602"/>
    </location>
</feature>
<evidence type="ECO:0000313" key="3">
    <source>
        <dbReference type="EMBL" id="CAA2998350.1"/>
    </source>
</evidence>
<dbReference type="Gramene" id="OE9A048391T1">
    <property type="protein sequence ID" value="OE9A048391C1"/>
    <property type="gene ID" value="OE9A048391"/>
</dbReference>
<comment type="caution">
    <text evidence="3">The sequence shown here is derived from an EMBL/GenBank/DDBJ whole genome shotgun (WGS) entry which is preliminary data.</text>
</comment>
<sequence>MVPPPFILLFVTFLIRISSSSALVVKPQPPLRHQSRFTKHNCHIKNYTSGSYQQYFEITHPLPFDNLIPSCTLPVFSYDVHFIGPLPPINVEYFPPANCTWTNVTLHLIVASNISRYDPIVGVWLDGAEILRSSTAESTAGDGIFWEVRKDITRYTSILRQEKRTLTVVLGNVVNFNPGLYRLKLDFLYYDTDSNKTDTDDLNILWSPSPKISSSHREHHSLDIYERPADLIIPIAGNGDEGHWFKIESDFDVKSMGIQIPSNTYKAVIEVYVSFHGDDEFWYSNPPDAYIKQNDLDTKRGHGAYREVMVTLDENVYGSVVPFPVIFSDGINPLFWEPVVAIGAFNLPSYDFELTPFLGMLLDGKVHNFGLKVADAISFWLVDANLHLWLDDNMKEVQAMTYKYIAPSSGVDRESKFHKLDGKFETEGKRKTKVAGWVNSSLGNLTTSVFDKVRYENTIKFKKNGRHKTVKQEVKVNRKLRILSDNGTVISVATVEKKYPLKITSKTSAGSTENTYLVITDLENSLTEERKIGNFSSSLDNSQESSGWMFVVGHDVLSGAATTDQSYTYQDNFSCYSQKVSAASGKLKSNSTSLLCSSSSSL</sequence>
<dbReference type="InterPro" id="IPR021102">
    <property type="entry name" value="PNGase_A"/>
</dbReference>
<feature type="domain" description="Peptide N-acetyl-beta-D-glucosaminyl asparaginase amidase A N-terminal" evidence="2">
    <location>
        <begin position="88"/>
        <end position="403"/>
    </location>
</feature>